<dbReference type="EMBL" id="MU155140">
    <property type="protein sequence ID" value="KAF9484795.1"/>
    <property type="molecule type" value="Genomic_DNA"/>
</dbReference>
<dbReference type="Gene3D" id="2.60.40.420">
    <property type="entry name" value="Cupredoxins - blue copper proteins"/>
    <property type="match status" value="1"/>
</dbReference>
<dbReference type="Proteomes" id="UP000807469">
    <property type="component" value="Unassembled WGS sequence"/>
</dbReference>
<keyword evidence="1" id="KW-0732">Signal</keyword>
<evidence type="ECO:0000313" key="3">
    <source>
        <dbReference type="Proteomes" id="UP000807469"/>
    </source>
</evidence>
<accession>A0A9P6D6D2</accession>
<sequence>MFFLTSYLALAIAHYLLLFCNGQTTHTVTVGQLGSFYDPPQLLTGVNDTVTFIFAGDNHTVTQSSFDNPCSPLAGGFDSGIVINSNSNSSNAPSPMWTIRITNSSEPIYFHCETGDHCKDGMVGVINPPNNQAFMQFQSSAMIATPSVRICGSK</sequence>
<proteinExistence type="predicted"/>
<gene>
    <name evidence="2" type="ORF">BDN70DRAFT_56073</name>
</gene>
<dbReference type="InterPro" id="IPR008972">
    <property type="entry name" value="Cupredoxin"/>
</dbReference>
<evidence type="ECO:0000313" key="2">
    <source>
        <dbReference type="EMBL" id="KAF9484795.1"/>
    </source>
</evidence>
<dbReference type="SUPFAM" id="SSF49503">
    <property type="entry name" value="Cupredoxins"/>
    <property type="match status" value="1"/>
</dbReference>
<feature type="signal peptide" evidence="1">
    <location>
        <begin position="1"/>
        <end position="22"/>
    </location>
</feature>
<dbReference type="CDD" id="cd00920">
    <property type="entry name" value="Cupredoxin"/>
    <property type="match status" value="1"/>
</dbReference>
<evidence type="ECO:0008006" key="4">
    <source>
        <dbReference type="Google" id="ProtNLM"/>
    </source>
</evidence>
<reference evidence="2" key="1">
    <citation type="submission" date="2020-11" db="EMBL/GenBank/DDBJ databases">
        <authorList>
            <consortium name="DOE Joint Genome Institute"/>
            <person name="Ahrendt S."/>
            <person name="Riley R."/>
            <person name="Andreopoulos W."/>
            <person name="Labutti K."/>
            <person name="Pangilinan J."/>
            <person name="Ruiz-Duenas F.J."/>
            <person name="Barrasa J.M."/>
            <person name="Sanchez-Garcia M."/>
            <person name="Camarero S."/>
            <person name="Miyauchi S."/>
            <person name="Serrano A."/>
            <person name="Linde D."/>
            <person name="Babiker R."/>
            <person name="Drula E."/>
            <person name="Ayuso-Fernandez I."/>
            <person name="Pacheco R."/>
            <person name="Padilla G."/>
            <person name="Ferreira P."/>
            <person name="Barriuso J."/>
            <person name="Kellner H."/>
            <person name="Castanera R."/>
            <person name="Alfaro M."/>
            <person name="Ramirez L."/>
            <person name="Pisabarro A.G."/>
            <person name="Kuo A."/>
            <person name="Tritt A."/>
            <person name="Lipzen A."/>
            <person name="He G."/>
            <person name="Yan M."/>
            <person name="Ng V."/>
            <person name="Cullen D."/>
            <person name="Martin F."/>
            <person name="Rosso M.-N."/>
            <person name="Henrissat B."/>
            <person name="Hibbett D."/>
            <person name="Martinez A.T."/>
            <person name="Grigoriev I.V."/>
        </authorList>
    </citation>
    <scope>NUCLEOTIDE SEQUENCE</scope>
    <source>
        <strain evidence="2">CIRM-BRFM 674</strain>
    </source>
</reference>
<name>A0A9P6D6D2_9AGAR</name>
<keyword evidence="3" id="KW-1185">Reference proteome</keyword>
<dbReference type="InterPro" id="IPR052953">
    <property type="entry name" value="Ser-rich/MCO-related"/>
</dbReference>
<dbReference type="PANTHER" id="PTHR34883">
    <property type="entry name" value="SERINE-RICH PROTEIN, PUTATIVE-RELATED-RELATED"/>
    <property type="match status" value="1"/>
</dbReference>
<dbReference type="OrthoDB" id="1921208at2759"/>
<organism evidence="2 3">
    <name type="scientific">Pholiota conissans</name>
    <dbReference type="NCBI Taxonomy" id="109636"/>
    <lineage>
        <taxon>Eukaryota</taxon>
        <taxon>Fungi</taxon>
        <taxon>Dikarya</taxon>
        <taxon>Basidiomycota</taxon>
        <taxon>Agaricomycotina</taxon>
        <taxon>Agaricomycetes</taxon>
        <taxon>Agaricomycetidae</taxon>
        <taxon>Agaricales</taxon>
        <taxon>Agaricineae</taxon>
        <taxon>Strophariaceae</taxon>
        <taxon>Pholiota</taxon>
    </lineage>
</organism>
<protein>
    <recommendedName>
        <fullName evidence="4">Extracellular serine-rich protein</fullName>
    </recommendedName>
</protein>
<dbReference type="PANTHER" id="PTHR34883:SF15">
    <property type="entry name" value="EXTRACELLULAR SERINE-RICH PROTEIN"/>
    <property type="match status" value="1"/>
</dbReference>
<feature type="chain" id="PRO_5040318949" description="Extracellular serine-rich protein" evidence="1">
    <location>
        <begin position="23"/>
        <end position="154"/>
    </location>
</feature>
<comment type="caution">
    <text evidence="2">The sequence shown here is derived from an EMBL/GenBank/DDBJ whole genome shotgun (WGS) entry which is preliminary data.</text>
</comment>
<dbReference type="AlphaFoldDB" id="A0A9P6D6D2"/>
<evidence type="ECO:0000256" key="1">
    <source>
        <dbReference type="SAM" id="SignalP"/>
    </source>
</evidence>